<evidence type="ECO:0000256" key="5">
    <source>
        <dbReference type="ARBA" id="ARBA00048539"/>
    </source>
</evidence>
<keyword evidence="2 6" id="KW-0819">tRNA processing</keyword>
<dbReference type="SUPFAM" id="SSF52402">
    <property type="entry name" value="Adenine nucleotide alpha hydrolases-like"/>
    <property type="match status" value="1"/>
</dbReference>
<dbReference type="PANTHER" id="PTHR43033:SF1">
    <property type="entry name" value="TRNA(ILE)-LYSIDINE SYNTHASE-RELATED"/>
    <property type="match status" value="1"/>
</dbReference>
<dbReference type="EC" id="6.3.4.19" evidence="6"/>
<reference evidence="8" key="2">
    <citation type="submission" date="2020-09" db="EMBL/GenBank/DDBJ databases">
        <authorList>
            <person name="Sun Q."/>
            <person name="Sedlacek I."/>
        </authorList>
    </citation>
    <scope>NUCLEOTIDE SEQUENCE</scope>
    <source>
        <strain evidence="8">CCM 8606</strain>
    </source>
</reference>
<evidence type="ECO:0000256" key="4">
    <source>
        <dbReference type="ARBA" id="ARBA00022840"/>
    </source>
</evidence>
<dbReference type="NCBIfam" id="TIGR02432">
    <property type="entry name" value="lysidine_TilS_N"/>
    <property type="match status" value="1"/>
</dbReference>
<protein>
    <recommendedName>
        <fullName evidence="6">tRNA(Ile)-lysidine synthase</fullName>
        <ecNumber evidence="6">6.3.4.19</ecNumber>
    </recommendedName>
    <alternativeName>
        <fullName evidence="6">tRNA(Ile)-2-lysyl-cytidine synthase</fullName>
    </alternativeName>
    <alternativeName>
        <fullName evidence="6">tRNA(Ile)-lysidine synthetase</fullName>
    </alternativeName>
</protein>
<evidence type="ECO:0000256" key="1">
    <source>
        <dbReference type="ARBA" id="ARBA00022598"/>
    </source>
</evidence>
<evidence type="ECO:0000259" key="7">
    <source>
        <dbReference type="Pfam" id="PF01171"/>
    </source>
</evidence>
<dbReference type="InterPro" id="IPR011063">
    <property type="entry name" value="TilS/TtcA_N"/>
</dbReference>
<feature type="binding site" evidence="6">
    <location>
        <begin position="48"/>
        <end position="53"/>
    </location>
    <ligand>
        <name>ATP</name>
        <dbReference type="ChEBI" id="CHEBI:30616"/>
    </ligand>
</feature>
<keyword evidence="1 6" id="KW-0436">Ligase</keyword>
<dbReference type="GO" id="GO:0005524">
    <property type="term" value="F:ATP binding"/>
    <property type="evidence" value="ECO:0007669"/>
    <property type="project" value="UniProtKB-UniRule"/>
</dbReference>
<dbReference type="Proteomes" id="UP000619536">
    <property type="component" value="Unassembled WGS sequence"/>
</dbReference>
<dbReference type="PANTHER" id="PTHR43033">
    <property type="entry name" value="TRNA(ILE)-LYSIDINE SYNTHASE-RELATED"/>
    <property type="match status" value="1"/>
</dbReference>
<dbReference type="SUPFAM" id="SSF82829">
    <property type="entry name" value="MesJ substrate recognition domain-like"/>
    <property type="match status" value="1"/>
</dbReference>
<evidence type="ECO:0000256" key="6">
    <source>
        <dbReference type="HAMAP-Rule" id="MF_01161"/>
    </source>
</evidence>
<dbReference type="EMBL" id="BMDH01000002">
    <property type="protein sequence ID" value="GGI13933.1"/>
    <property type="molecule type" value="Genomic_DNA"/>
</dbReference>
<dbReference type="Gene3D" id="3.40.50.620">
    <property type="entry name" value="HUPs"/>
    <property type="match status" value="1"/>
</dbReference>
<organism evidence="8 9">
    <name type="scientific">Galliscardovia ingluviei</name>
    <dbReference type="NCBI Taxonomy" id="1769422"/>
    <lineage>
        <taxon>Bacteria</taxon>
        <taxon>Bacillati</taxon>
        <taxon>Actinomycetota</taxon>
        <taxon>Actinomycetes</taxon>
        <taxon>Bifidobacteriales</taxon>
        <taxon>Bifidobacteriaceae</taxon>
        <taxon>Galliscardovia</taxon>
    </lineage>
</organism>
<dbReference type="AlphaFoldDB" id="A0A8J3AGI5"/>
<dbReference type="CDD" id="cd01992">
    <property type="entry name" value="TilS_N"/>
    <property type="match status" value="1"/>
</dbReference>
<evidence type="ECO:0000256" key="2">
    <source>
        <dbReference type="ARBA" id="ARBA00022694"/>
    </source>
</evidence>
<feature type="domain" description="tRNA(Ile)-lysidine/2-thiocytidine synthase N-terminal" evidence="7">
    <location>
        <begin position="43"/>
        <end position="213"/>
    </location>
</feature>
<keyword evidence="6" id="KW-0963">Cytoplasm</keyword>
<comment type="function">
    <text evidence="6">Ligates lysine onto the cytidine present at position 34 of the AUA codon-specific tRNA(Ile) that contains the anticodon CAU, in an ATP-dependent manner. Cytidine is converted to lysidine, thus changing the amino acid specificity of the tRNA from methionine to isoleucine.</text>
</comment>
<dbReference type="InterPro" id="IPR014729">
    <property type="entry name" value="Rossmann-like_a/b/a_fold"/>
</dbReference>
<evidence type="ECO:0000313" key="8">
    <source>
        <dbReference type="EMBL" id="GGI13933.1"/>
    </source>
</evidence>
<dbReference type="InterPro" id="IPR012795">
    <property type="entry name" value="tRNA_Ile_lys_synt_N"/>
</dbReference>
<dbReference type="GO" id="GO:0032267">
    <property type="term" value="F:tRNA(Ile)-lysidine synthase activity"/>
    <property type="evidence" value="ECO:0007669"/>
    <property type="project" value="UniProtKB-EC"/>
</dbReference>
<dbReference type="HAMAP" id="MF_01161">
    <property type="entry name" value="tRNA_Ile_lys_synt"/>
    <property type="match status" value="1"/>
</dbReference>
<evidence type="ECO:0000313" key="9">
    <source>
        <dbReference type="Proteomes" id="UP000619536"/>
    </source>
</evidence>
<keyword evidence="3 6" id="KW-0547">Nucleotide-binding</keyword>
<dbReference type="GO" id="GO:0005737">
    <property type="term" value="C:cytoplasm"/>
    <property type="evidence" value="ECO:0007669"/>
    <property type="project" value="UniProtKB-SubCell"/>
</dbReference>
<keyword evidence="9" id="KW-1185">Reference proteome</keyword>
<comment type="domain">
    <text evidence="6">The N-terminal region contains the highly conserved SGGXDS motif, predicted to be a P-loop motif involved in ATP binding.</text>
</comment>
<evidence type="ECO:0000256" key="3">
    <source>
        <dbReference type="ARBA" id="ARBA00022741"/>
    </source>
</evidence>
<comment type="subcellular location">
    <subcellularLocation>
        <location evidence="6">Cytoplasm</location>
    </subcellularLocation>
</comment>
<comment type="catalytic activity">
    <reaction evidence="5 6">
        <text>cytidine(34) in tRNA(Ile2) + L-lysine + ATP = lysidine(34) in tRNA(Ile2) + AMP + diphosphate + H(+)</text>
        <dbReference type="Rhea" id="RHEA:43744"/>
        <dbReference type="Rhea" id="RHEA-COMP:10625"/>
        <dbReference type="Rhea" id="RHEA-COMP:10670"/>
        <dbReference type="ChEBI" id="CHEBI:15378"/>
        <dbReference type="ChEBI" id="CHEBI:30616"/>
        <dbReference type="ChEBI" id="CHEBI:32551"/>
        <dbReference type="ChEBI" id="CHEBI:33019"/>
        <dbReference type="ChEBI" id="CHEBI:82748"/>
        <dbReference type="ChEBI" id="CHEBI:83665"/>
        <dbReference type="ChEBI" id="CHEBI:456215"/>
        <dbReference type="EC" id="6.3.4.19"/>
    </reaction>
</comment>
<comment type="caution">
    <text evidence="8">The sequence shown here is derived from an EMBL/GenBank/DDBJ whole genome shotgun (WGS) entry which is preliminary data.</text>
</comment>
<dbReference type="InterPro" id="IPR012094">
    <property type="entry name" value="tRNA_Ile_lys_synt"/>
</dbReference>
<comment type="similarity">
    <text evidence="6">Belongs to the tRNA(Ile)-lysidine synthase family.</text>
</comment>
<accession>A0A8J3AGI5</accession>
<keyword evidence="4 6" id="KW-0067">ATP-binding</keyword>
<proteinExistence type="inferred from homology"/>
<dbReference type="Gene3D" id="1.20.59.20">
    <property type="match status" value="1"/>
</dbReference>
<gene>
    <name evidence="6 8" type="primary">tilS</name>
    <name evidence="8" type="ORF">GCM10007377_08410</name>
</gene>
<reference evidence="8" key="1">
    <citation type="journal article" date="2014" name="Int. J. Syst. Evol. Microbiol.">
        <title>Complete genome sequence of Corynebacterium casei LMG S-19264T (=DSM 44701T), isolated from a smear-ripened cheese.</title>
        <authorList>
            <consortium name="US DOE Joint Genome Institute (JGI-PGF)"/>
            <person name="Walter F."/>
            <person name="Albersmeier A."/>
            <person name="Kalinowski J."/>
            <person name="Ruckert C."/>
        </authorList>
    </citation>
    <scope>NUCLEOTIDE SEQUENCE</scope>
    <source>
        <strain evidence="8">CCM 8606</strain>
    </source>
</reference>
<sequence length="365" mass="39956">MGYSADMKAAIGATRHVLTTLGLDGFASKEHGEHVPDLDAPLVMVACSGGRDSLALSYVASKVCAMMGLRCGAIIIDHGLIAGSDTVAEHAAQTCTEFGMNPVITQRVQVGNTGAGTEADARFARYQALWHIAREHNCKVVLMAHTKDDQAETVMMGVLRTVGLDALLGMPQYNDRGGIVFARPLLELTREQTTQICKEQQIEWWDDPTNGEQADEGGLSTDLPLRSRIRVALLPYLNHFVHADMVEHLSRSSVLAQRDYEYLQQQAQQLTEQLLVTGDSARAKWQQEGTVAVLDAKALEQEHPAMSMRVIVNMLHACNIPATSKQIEAIGQLLTNWHGQGDVWINQHTVVGRQGHPSLLVVVQQ</sequence>
<dbReference type="GO" id="GO:0006400">
    <property type="term" value="P:tRNA modification"/>
    <property type="evidence" value="ECO:0007669"/>
    <property type="project" value="UniProtKB-UniRule"/>
</dbReference>
<dbReference type="Pfam" id="PF01171">
    <property type="entry name" value="ATP_bind_3"/>
    <property type="match status" value="1"/>
</dbReference>
<name>A0A8J3AGI5_9BIFI</name>